<evidence type="ECO:0000256" key="2">
    <source>
        <dbReference type="ARBA" id="ARBA00022771"/>
    </source>
</evidence>
<evidence type="ECO:0000256" key="4">
    <source>
        <dbReference type="PROSITE-ProRule" id="PRU00146"/>
    </source>
</evidence>
<accession>A0ABQ0L613</accession>
<feature type="compositionally biased region" description="Low complexity" evidence="5">
    <location>
        <begin position="1733"/>
        <end position="1750"/>
    </location>
</feature>
<dbReference type="EMBL" id="DF842020">
    <property type="protein sequence ID" value="GAT45952.1"/>
    <property type="molecule type" value="Genomic_DNA"/>
</dbReference>
<feature type="region of interest" description="Disordered" evidence="5">
    <location>
        <begin position="775"/>
        <end position="794"/>
    </location>
</feature>
<dbReference type="InterPro" id="IPR013083">
    <property type="entry name" value="Znf_RING/FYVE/PHD"/>
</dbReference>
<proteinExistence type="predicted"/>
<dbReference type="InterPro" id="IPR001965">
    <property type="entry name" value="Znf_PHD"/>
</dbReference>
<feature type="region of interest" description="Disordered" evidence="5">
    <location>
        <begin position="1"/>
        <end position="23"/>
    </location>
</feature>
<name>A0ABQ0L613_MYCCL</name>
<evidence type="ECO:0000256" key="5">
    <source>
        <dbReference type="SAM" id="MobiDB-lite"/>
    </source>
</evidence>
<dbReference type="PROSITE" id="PS50016">
    <property type="entry name" value="ZF_PHD_2"/>
    <property type="match status" value="1"/>
</dbReference>
<dbReference type="SUPFAM" id="SSF57903">
    <property type="entry name" value="FYVE/PHD zinc finger"/>
    <property type="match status" value="1"/>
</dbReference>
<reference evidence="7" key="1">
    <citation type="submission" date="2014-09" db="EMBL/GenBank/DDBJ databases">
        <title>Genome sequence of the luminous mushroom Mycena chlorophos for searching fungal bioluminescence genes.</title>
        <authorList>
            <person name="Tanaka Y."/>
            <person name="Kasuga D."/>
            <person name="Oba Y."/>
            <person name="Hase S."/>
            <person name="Sato K."/>
            <person name="Oba Y."/>
            <person name="Sakakibara Y."/>
        </authorList>
    </citation>
    <scope>NUCLEOTIDE SEQUENCE</scope>
</reference>
<feature type="region of interest" description="Disordered" evidence="5">
    <location>
        <begin position="1713"/>
        <end position="1777"/>
    </location>
</feature>
<evidence type="ECO:0000256" key="3">
    <source>
        <dbReference type="ARBA" id="ARBA00022833"/>
    </source>
</evidence>
<feature type="compositionally biased region" description="Pro residues" evidence="5">
    <location>
        <begin position="1"/>
        <end position="17"/>
    </location>
</feature>
<feature type="domain" description="PHD-type" evidence="6">
    <location>
        <begin position="1286"/>
        <end position="1342"/>
    </location>
</feature>
<keyword evidence="3" id="KW-0862">Zinc</keyword>
<evidence type="ECO:0000259" key="6">
    <source>
        <dbReference type="PROSITE" id="PS50016"/>
    </source>
</evidence>
<organism evidence="7 8">
    <name type="scientific">Mycena chlorophos</name>
    <name type="common">Agaric fungus</name>
    <name type="synonym">Agaricus chlorophos</name>
    <dbReference type="NCBI Taxonomy" id="658473"/>
    <lineage>
        <taxon>Eukaryota</taxon>
        <taxon>Fungi</taxon>
        <taxon>Dikarya</taxon>
        <taxon>Basidiomycota</taxon>
        <taxon>Agaricomycotina</taxon>
        <taxon>Agaricomycetes</taxon>
        <taxon>Agaricomycetidae</taxon>
        <taxon>Agaricales</taxon>
        <taxon>Marasmiineae</taxon>
        <taxon>Mycenaceae</taxon>
        <taxon>Mycena</taxon>
    </lineage>
</organism>
<dbReference type="SMART" id="SM00249">
    <property type="entry name" value="PHD"/>
    <property type="match status" value="1"/>
</dbReference>
<keyword evidence="2 4" id="KW-0863">Zinc-finger</keyword>
<dbReference type="InterPro" id="IPR019787">
    <property type="entry name" value="Znf_PHD-finger"/>
</dbReference>
<feature type="region of interest" description="Disordered" evidence="5">
    <location>
        <begin position="1250"/>
        <end position="1287"/>
    </location>
</feature>
<feature type="region of interest" description="Disordered" evidence="5">
    <location>
        <begin position="1215"/>
        <end position="1236"/>
    </location>
</feature>
<feature type="region of interest" description="Disordered" evidence="5">
    <location>
        <begin position="45"/>
        <end position="78"/>
    </location>
</feature>
<feature type="compositionally biased region" description="Acidic residues" evidence="5">
    <location>
        <begin position="782"/>
        <end position="794"/>
    </location>
</feature>
<feature type="region of interest" description="Disordered" evidence="5">
    <location>
        <begin position="387"/>
        <end position="417"/>
    </location>
</feature>
<dbReference type="CDD" id="cd15489">
    <property type="entry name" value="PHD_SF"/>
    <property type="match status" value="1"/>
</dbReference>
<dbReference type="InterPro" id="IPR011011">
    <property type="entry name" value="Znf_FYVE_PHD"/>
</dbReference>
<keyword evidence="8" id="KW-1185">Reference proteome</keyword>
<feature type="compositionally biased region" description="Basic residues" evidence="5">
    <location>
        <begin position="58"/>
        <end position="78"/>
    </location>
</feature>
<gene>
    <name evidence="7" type="ORF">MCHLO_03500</name>
</gene>
<feature type="compositionally biased region" description="Basic residues" evidence="5">
    <location>
        <begin position="1768"/>
        <end position="1777"/>
    </location>
</feature>
<feature type="compositionally biased region" description="Basic and acidic residues" evidence="5">
    <location>
        <begin position="1501"/>
        <end position="1511"/>
    </location>
</feature>
<evidence type="ECO:0000313" key="8">
    <source>
        <dbReference type="Proteomes" id="UP000815677"/>
    </source>
</evidence>
<evidence type="ECO:0000256" key="1">
    <source>
        <dbReference type="ARBA" id="ARBA00022723"/>
    </source>
</evidence>
<feature type="compositionally biased region" description="Basic residues" evidence="5">
    <location>
        <begin position="397"/>
        <end position="417"/>
    </location>
</feature>
<sequence>MTSLPPAPGPTPPPPRSAPSLLSPEDGAIYVKLLSELGFATTLDLQGPAGPLPTASRKSTKRRRGGGKKNDVHRKRTSKSPLELLSCAGKFIPRAIHCFADVDMLIERDVLARWGSLPAGLDDVERREYELDSASFDLIIVTLNKNKPGLEEWSAETLEFIRSQLYDSRSGAPVEQLADSDGEELTDDEDNIATQDAHRATLATAAAAVAPGLAVAPGPGPAPAPPAAFFLAYFLEIVPTMYVVARIRPLLTDDAAALYHPASICNLYRLAPNRSSTRIASSNCIGPWATIDKPLRPLPLASSEPACSARLLNALGSIFVVTQVALPHDAVTPFPSFFTTTTMTSVPPTPGPAPRSAPSSLSPEDGAIYVKLLSELHFFTILDTQGPTGPGAAPARKSVKRRRGGGGKKGDVHRKRASKSPLELLSCAGKFIARAINCFADVDMLIECGVVARWGTLPSGLDDAERREYELDGASFDLIIATMPGLEAVLKRMYMDSNADPEPWAEVCSTIATGFTLGRQADTSTLKPHPAYVLPNASDALIPAISARNKDDRGLKHPALLHFLLPPKHRRKRIPLVTTLPRPGVPPPPAVEESASAKKVLRQIDNGKYKFGKPDWFSALYDMTMYDPNDYTAGLFHGVGLIRVHQSFVLVPSAHSLPASSSCVDVTVVGLHRYPHEDEVDKQLPHTQLPQSHPGGGRVWGGAGATVLLGYLRPPLTRYQLRTMLGTFDWDADPNYNFMQLFDDVVETFNKPGLEEWSAETLEFIRSQLYDSRTGAPVEQLPDSDGEELTDDEDDITTQDARRATLAAARAAAAPPAASSVPASAFFSLIRLSLSSSERFIRTTLTLSLPSESKHNPIHATVSGLAPPSHSLSLHPRPLNTSYSIAFSDYGIDKPLRPSPWSDSTCSKPFARAVWRHSARTFGAYMGVAWGLCAAAYFGDDPPVQVDDFSIATRAAPEKLLSEWDGWPNALFQAQFSMEDVTRTSELAIHWSYEMLPALRRGKTTALTAEHGKQTIRRCLGVIVCSSRSCGEGLRIAPEKLLKTRLRQLQASCTNTVSPLKGFAEKGVHYNIIAHTYYNPKIEHFIARYSTPDGAIFDYDGIPNRGRAVRIKTKSGKNVLYGDSTRLGLPSDYRLWGLVYHLEGGEHAQRLFREERIKQQPLGLRFSSATTGLPTEVAFALAGTRQLSRMERPWTRTADGLHKFAEYSRIKSASKPARRRRYSHSSSDSPSGPEDAVLAIDGKHLASPSLSEIAPVPEPPTDDHPPPPGTPDRDALPGRSPPATPSLNCLPCQAVDPNGDGRADEVQCEVCKQWSHNKCVGPDGTDWNDPSIRFVCGNCLPDDDSDDEAVTIVSQLARVPGTIYLLPRDAQWADWTDWYPAVLVSFNRSRIQNEYSFKWVPTVAWSGTRAAQTPNARFYRSADDLRRFPQNLRVSQIRIPFCYQDSAKDGDSMNPALTQACLLAIPQILDILRIGGIDHPIISHYNRFWYLKEEQAKKAADRRRERQRRLEAGLSDPEDSEPEEKLPTSITQSDALWLEGTGFISRTPGFTNAVMGPLIELVRRAEAADIPTLGRGDRIHSIGAVIFLCLAIQQRLQQPWDLSGHTFTQFLAGDIIWDTSIALSRRALTAMVATVDVMRERNADPGLTAPQYMDELRQRLTLLVAPNAVVFIRHPKGPPASAPSPQLIMHNLLPIRWDQDALRSKETARKRARWEYELRSPPPRPQPKKKLKVAATSTAVVGVTGESSTSLKRKREEPDDEEPELGRGQRRRGRKVV</sequence>
<evidence type="ECO:0000313" key="7">
    <source>
        <dbReference type="EMBL" id="GAT45952.1"/>
    </source>
</evidence>
<dbReference type="Proteomes" id="UP000815677">
    <property type="component" value="Unassembled WGS sequence"/>
</dbReference>
<feature type="compositionally biased region" description="Basic and acidic residues" evidence="5">
    <location>
        <begin position="1261"/>
        <end position="1276"/>
    </location>
</feature>
<dbReference type="Pfam" id="PF20414">
    <property type="entry name" value="DUF6698"/>
    <property type="match status" value="1"/>
</dbReference>
<keyword evidence="1" id="KW-0479">Metal-binding</keyword>
<dbReference type="InterPro" id="IPR046521">
    <property type="entry name" value="DUF6698"/>
</dbReference>
<dbReference type="Gene3D" id="3.30.40.10">
    <property type="entry name" value="Zinc/RING finger domain, C3HC4 (zinc finger)"/>
    <property type="match status" value="1"/>
</dbReference>
<protein>
    <recommendedName>
        <fullName evidence="6">PHD-type domain-containing protein</fullName>
    </recommendedName>
</protein>
<feature type="region of interest" description="Disordered" evidence="5">
    <location>
        <begin position="1501"/>
        <end position="1527"/>
    </location>
</feature>